<comment type="caution">
    <text evidence="1">The sequence shown here is derived from an EMBL/GenBank/DDBJ whole genome shotgun (WGS) entry which is preliminary data.</text>
</comment>
<dbReference type="KEGG" id="cput:CONPUDRAFT_140073"/>
<name>A0A5M3MA61_CONPW</name>
<dbReference type="AlphaFoldDB" id="A0A5M3MA61"/>
<organism evidence="1 2">
    <name type="scientific">Coniophora puteana (strain RWD-64-598)</name>
    <name type="common">Brown rot fungus</name>
    <dbReference type="NCBI Taxonomy" id="741705"/>
    <lineage>
        <taxon>Eukaryota</taxon>
        <taxon>Fungi</taxon>
        <taxon>Dikarya</taxon>
        <taxon>Basidiomycota</taxon>
        <taxon>Agaricomycotina</taxon>
        <taxon>Agaricomycetes</taxon>
        <taxon>Agaricomycetidae</taxon>
        <taxon>Boletales</taxon>
        <taxon>Coniophorineae</taxon>
        <taxon>Coniophoraceae</taxon>
        <taxon>Coniophora</taxon>
    </lineage>
</organism>
<dbReference type="EMBL" id="JH711588">
    <property type="protein sequence ID" value="EIW75724.1"/>
    <property type="molecule type" value="Genomic_DNA"/>
</dbReference>
<gene>
    <name evidence="1" type="ORF">CONPUDRAFT_140073</name>
</gene>
<dbReference type="Proteomes" id="UP000053558">
    <property type="component" value="Unassembled WGS sequence"/>
</dbReference>
<proteinExistence type="predicted"/>
<reference evidence="2" key="1">
    <citation type="journal article" date="2012" name="Science">
        <title>The Paleozoic origin of enzymatic lignin decomposition reconstructed from 31 fungal genomes.</title>
        <authorList>
            <person name="Floudas D."/>
            <person name="Binder M."/>
            <person name="Riley R."/>
            <person name="Barry K."/>
            <person name="Blanchette R.A."/>
            <person name="Henrissat B."/>
            <person name="Martinez A.T."/>
            <person name="Otillar R."/>
            <person name="Spatafora J.W."/>
            <person name="Yadav J.S."/>
            <person name="Aerts A."/>
            <person name="Benoit I."/>
            <person name="Boyd A."/>
            <person name="Carlson A."/>
            <person name="Copeland A."/>
            <person name="Coutinho P.M."/>
            <person name="de Vries R.P."/>
            <person name="Ferreira P."/>
            <person name="Findley K."/>
            <person name="Foster B."/>
            <person name="Gaskell J."/>
            <person name="Glotzer D."/>
            <person name="Gorecki P."/>
            <person name="Heitman J."/>
            <person name="Hesse C."/>
            <person name="Hori C."/>
            <person name="Igarashi K."/>
            <person name="Jurgens J.A."/>
            <person name="Kallen N."/>
            <person name="Kersten P."/>
            <person name="Kohler A."/>
            <person name="Kuees U."/>
            <person name="Kumar T.K.A."/>
            <person name="Kuo A."/>
            <person name="LaButti K."/>
            <person name="Larrondo L.F."/>
            <person name="Lindquist E."/>
            <person name="Ling A."/>
            <person name="Lombard V."/>
            <person name="Lucas S."/>
            <person name="Lundell T."/>
            <person name="Martin R."/>
            <person name="McLaughlin D.J."/>
            <person name="Morgenstern I."/>
            <person name="Morin E."/>
            <person name="Murat C."/>
            <person name="Nagy L.G."/>
            <person name="Nolan M."/>
            <person name="Ohm R.A."/>
            <person name="Patyshakuliyeva A."/>
            <person name="Rokas A."/>
            <person name="Ruiz-Duenas F.J."/>
            <person name="Sabat G."/>
            <person name="Salamov A."/>
            <person name="Samejima M."/>
            <person name="Schmutz J."/>
            <person name="Slot J.C."/>
            <person name="St John F."/>
            <person name="Stenlid J."/>
            <person name="Sun H."/>
            <person name="Sun S."/>
            <person name="Syed K."/>
            <person name="Tsang A."/>
            <person name="Wiebenga A."/>
            <person name="Young D."/>
            <person name="Pisabarro A."/>
            <person name="Eastwood D.C."/>
            <person name="Martin F."/>
            <person name="Cullen D."/>
            <person name="Grigoriev I.V."/>
            <person name="Hibbett D.S."/>
        </authorList>
    </citation>
    <scope>NUCLEOTIDE SEQUENCE [LARGE SCALE GENOMIC DNA]</scope>
    <source>
        <strain evidence="2">RWD-64-598 SS2</strain>
    </source>
</reference>
<keyword evidence="2" id="KW-1185">Reference proteome</keyword>
<evidence type="ECO:0000313" key="2">
    <source>
        <dbReference type="Proteomes" id="UP000053558"/>
    </source>
</evidence>
<accession>A0A5M3MA61</accession>
<dbReference type="RefSeq" id="XP_007774405.1">
    <property type="nucleotide sequence ID" value="XM_007776215.1"/>
</dbReference>
<protein>
    <submittedName>
        <fullName evidence="1">Uncharacterized protein</fullName>
    </submittedName>
</protein>
<dbReference type="GeneID" id="19201445"/>
<evidence type="ECO:0000313" key="1">
    <source>
        <dbReference type="EMBL" id="EIW75724.1"/>
    </source>
</evidence>
<sequence>MTTPSSMQQPCWSRRPCLCPAVNAFVSASLPVNRGAIARDQACDAFLRSAELCKYFMPWT</sequence>